<organism evidence="2 3">
    <name type="scientific">Somion occarium</name>
    <dbReference type="NCBI Taxonomy" id="3059160"/>
    <lineage>
        <taxon>Eukaryota</taxon>
        <taxon>Fungi</taxon>
        <taxon>Dikarya</taxon>
        <taxon>Basidiomycota</taxon>
        <taxon>Agaricomycotina</taxon>
        <taxon>Agaricomycetes</taxon>
        <taxon>Polyporales</taxon>
        <taxon>Cerrenaceae</taxon>
        <taxon>Somion</taxon>
    </lineage>
</organism>
<gene>
    <name evidence="2" type="ORF">GFSPODELE1_LOCUS4711</name>
</gene>
<evidence type="ECO:0000256" key="1">
    <source>
        <dbReference type="SAM" id="MobiDB-lite"/>
    </source>
</evidence>
<evidence type="ECO:0000313" key="3">
    <source>
        <dbReference type="Proteomes" id="UP001497453"/>
    </source>
</evidence>
<protein>
    <submittedName>
        <fullName evidence="2">Uncharacterized protein</fullName>
    </submittedName>
</protein>
<accession>A0ABP1D7C3</accession>
<sequence>MPWPGEPVSQVHPFMATNRPLPFGNAKVYPDIRINTARMQGRNILSGHYPFNQFLLPAMPRIPLNCQRTPSQSRSADYQLTLENANDQLEIGVPGRIGCKTCEQTGCVHECVPASPGLEPRLSLFSVKRDPRTFKRHIDSAYHKDNVNRLLGLSGNQLVKVMKRLCPHCGKGINSRSDVYASHVKKCRQKSLTIATRRPDIPQLPLNLNTPSPALANQPYTGVYASPSYHSDPAAFHGQTVPAPMVGTVSEVTDQQAAIGLSYAAFLSGQMAVPQSSTYSVAQDWPPEWPSNEYWMMDPQSAGMNDNTNVPQDADGNGDYCEDSISDDEFIDELV</sequence>
<feature type="region of interest" description="Disordered" evidence="1">
    <location>
        <begin position="302"/>
        <end position="327"/>
    </location>
</feature>
<keyword evidence="3" id="KW-1185">Reference proteome</keyword>
<reference evidence="3" key="1">
    <citation type="submission" date="2024-04" db="EMBL/GenBank/DDBJ databases">
        <authorList>
            <person name="Shaw F."/>
            <person name="Minotto A."/>
        </authorList>
    </citation>
    <scope>NUCLEOTIDE SEQUENCE [LARGE SCALE GENOMIC DNA]</scope>
</reference>
<name>A0ABP1D7C3_9APHY</name>
<feature type="compositionally biased region" description="Polar residues" evidence="1">
    <location>
        <begin position="302"/>
        <end position="311"/>
    </location>
</feature>
<proteinExistence type="predicted"/>
<dbReference type="EMBL" id="OZ037946">
    <property type="protein sequence ID" value="CAL1703756.1"/>
    <property type="molecule type" value="Genomic_DNA"/>
</dbReference>
<evidence type="ECO:0000313" key="2">
    <source>
        <dbReference type="EMBL" id="CAL1703756.1"/>
    </source>
</evidence>
<dbReference type="Proteomes" id="UP001497453">
    <property type="component" value="Chromosome 3"/>
</dbReference>